<keyword evidence="3" id="KW-1185">Reference proteome</keyword>
<reference evidence="2 3" key="1">
    <citation type="submission" date="2019-05" db="EMBL/GenBank/DDBJ databases">
        <title>Another draft genome of Portunus trituberculatus and its Hox gene families provides insights of decapod evolution.</title>
        <authorList>
            <person name="Jeong J.-H."/>
            <person name="Song I."/>
            <person name="Kim S."/>
            <person name="Choi T."/>
            <person name="Kim D."/>
            <person name="Ryu S."/>
            <person name="Kim W."/>
        </authorList>
    </citation>
    <scope>NUCLEOTIDE SEQUENCE [LARGE SCALE GENOMIC DNA]</scope>
    <source>
        <tissue evidence="2">Muscle</tissue>
    </source>
</reference>
<comment type="caution">
    <text evidence="2">The sequence shown here is derived from an EMBL/GenBank/DDBJ whole genome shotgun (WGS) entry which is preliminary data.</text>
</comment>
<organism evidence="2 3">
    <name type="scientific">Portunus trituberculatus</name>
    <name type="common">Swimming crab</name>
    <name type="synonym">Neptunus trituberculatus</name>
    <dbReference type="NCBI Taxonomy" id="210409"/>
    <lineage>
        <taxon>Eukaryota</taxon>
        <taxon>Metazoa</taxon>
        <taxon>Ecdysozoa</taxon>
        <taxon>Arthropoda</taxon>
        <taxon>Crustacea</taxon>
        <taxon>Multicrustacea</taxon>
        <taxon>Malacostraca</taxon>
        <taxon>Eumalacostraca</taxon>
        <taxon>Eucarida</taxon>
        <taxon>Decapoda</taxon>
        <taxon>Pleocyemata</taxon>
        <taxon>Brachyura</taxon>
        <taxon>Eubrachyura</taxon>
        <taxon>Portunoidea</taxon>
        <taxon>Portunidae</taxon>
        <taxon>Portuninae</taxon>
        <taxon>Portunus</taxon>
    </lineage>
</organism>
<feature type="region of interest" description="Disordered" evidence="1">
    <location>
        <begin position="1"/>
        <end position="51"/>
    </location>
</feature>
<name>A0A5B7JPE8_PORTR</name>
<evidence type="ECO:0000256" key="1">
    <source>
        <dbReference type="SAM" id="MobiDB-lite"/>
    </source>
</evidence>
<sequence>MARWKSTAAAQEGEGAARGERDARREGEEKRVSGRPSQFRERGGRRTTQETSQVVHFFPLVTTNFNATPATPTLAAAAAAAAATAAAVPHAAPPILL</sequence>
<evidence type="ECO:0000313" key="2">
    <source>
        <dbReference type="EMBL" id="MPC94987.1"/>
    </source>
</evidence>
<gene>
    <name evidence="2" type="ORF">E2C01_090179</name>
</gene>
<protein>
    <submittedName>
        <fullName evidence="2">Uncharacterized protein</fullName>
    </submittedName>
</protein>
<dbReference type="Proteomes" id="UP000324222">
    <property type="component" value="Unassembled WGS sequence"/>
</dbReference>
<proteinExistence type="predicted"/>
<evidence type="ECO:0000313" key="3">
    <source>
        <dbReference type="Proteomes" id="UP000324222"/>
    </source>
</evidence>
<dbReference type="EMBL" id="VSRR010100532">
    <property type="protein sequence ID" value="MPC94987.1"/>
    <property type="molecule type" value="Genomic_DNA"/>
</dbReference>
<accession>A0A5B7JPE8</accession>
<dbReference type="AlphaFoldDB" id="A0A5B7JPE8"/>
<feature type="compositionally biased region" description="Basic and acidic residues" evidence="1">
    <location>
        <begin position="15"/>
        <end position="48"/>
    </location>
</feature>